<evidence type="ECO:0000313" key="4">
    <source>
        <dbReference type="EMBL" id="GIF86096.1"/>
    </source>
</evidence>
<feature type="compositionally biased region" description="Low complexity" evidence="1">
    <location>
        <begin position="249"/>
        <end position="259"/>
    </location>
</feature>
<dbReference type="PANTHER" id="PTHR30383">
    <property type="entry name" value="THIOESTERASE 1/PROTEASE 1/LYSOPHOSPHOLIPASE L1"/>
    <property type="match status" value="1"/>
</dbReference>
<proteinExistence type="predicted"/>
<dbReference type="InterPro" id="IPR001919">
    <property type="entry name" value="CBD2"/>
</dbReference>
<feature type="compositionally biased region" description="Pro residues" evidence="1">
    <location>
        <begin position="260"/>
        <end position="279"/>
    </location>
</feature>
<organism evidence="4 5">
    <name type="scientific">Catellatospora bangladeshensis</name>
    <dbReference type="NCBI Taxonomy" id="310355"/>
    <lineage>
        <taxon>Bacteria</taxon>
        <taxon>Bacillati</taxon>
        <taxon>Actinomycetota</taxon>
        <taxon>Actinomycetes</taxon>
        <taxon>Micromonosporales</taxon>
        <taxon>Micromonosporaceae</taxon>
        <taxon>Catellatospora</taxon>
    </lineage>
</organism>
<dbReference type="Pfam" id="PF13472">
    <property type="entry name" value="Lipase_GDSL_2"/>
    <property type="match status" value="1"/>
</dbReference>
<name>A0A8J3NNA3_9ACTN</name>
<dbReference type="SUPFAM" id="SSF52266">
    <property type="entry name" value="SGNH hydrolase"/>
    <property type="match status" value="1"/>
</dbReference>
<dbReference type="Gene3D" id="3.40.50.1110">
    <property type="entry name" value="SGNH hydrolase"/>
    <property type="match status" value="1"/>
</dbReference>
<dbReference type="GO" id="GO:0004622">
    <property type="term" value="F:phosphatidylcholine lysophospholipase activity"/>
    <property type="evidence" value="ECO:0007669"/>
    <property type="project" value="TreeGrafter"/>
</dbReference>
<dbReference type="InterPro" id="IPR012291">
    <property type="entry name" value="CBM2_carb-bd_dom_sf"/>
</dbReference>
<gene>
    <name evidence="4" type="ORF">Cba03nite_74450</name>
</gene>
<dbReference type="RefSeq" id="WP_203756838.1">
    <property type="nucleotide sequence ID" value="NZ_BONF01000059.1"/>
</dbReference>
<dbReference type="PROSITE" id="PS51173">
    <property type="entry name" value="CBM2"/>
    <property type="match status" value="1"/>
</dbReference>
<dbReference type="Gene3D" id="2.60.40.290">
    <property type="match status" value="1"/>
</dbReference>
<feature type="domain" description="CBM2" evidence="3">
    <location>
        <begin position="281"/>
        <end position="386"/>
    </location>
</feature>
<dbReference type="GO" id="GO:0030247">
    <property type="term" value="F:polysaccharide binding"/>
    <property type="evidence" value="ECO:0007669"/>
    <property type="project" value="UniProtKB-UniRule"/>
</dbReference>
<dbReference type="InterPro" id="IPR036514">
    <property type="entry name" value="SGNH_hydro_sf"/>
</dbReference>
<dbReference type="GO" id="GO:0004553">
    <property type="term" value="F:hydrolase activity, hydrolyzing O-glycosyl compounds"/>
    <property type="evidence" value="ECO:0007669"/>
    <property type="project" value="InterPro"/>
</dbReference>
<keyword evidence="5" id="KW-1185">Reference proteome</keyword>
<dbReference type="PROSITE" id="PS51318">
    <property type="entry name" value="TAT"/>
    <property type="match status" value="1"/>
</dbReference>
<sequence length="386" mass="39899">MSRPTLRTALLALLGVLAATALAFVAAPVSSAAAAPTRVMALGDSITGSPGCWRALLWQRLQNTGYTNVDFVGTLPAQGCGFTYDGENEGHGGFLVTNVADQNQLAGWLSATLPDIVLMHFGTNDVWSARSNAQILAAYSKLVDQMRASKPTMRILVAKIIPMNPASCAECAARTVSLNNEIPGWAAGKTTAQSPITVVDQWSGFSTATDTYDGVHPNAAGDQKMSDRWYPALTAALSGVTPSNPPSPSASASPSASPSPSAPPSPSASPSPSRPPSPSPSTGGVKSCSVVYTIAGQWPGGFQGELKVTNTGTVPINGWIVRLTFPNGQVITQSWNGVYTQSGAQLTVTNVSWNGVLQPGQSVSTGFLGSVPGTNTIPTQLTCTPL</sequence>
<keyword evidence="2" id="KW-0732">Signal</keyword>
<feature type="chain" id="PRO_5038635297" description="CBM2 domain-containing protein" evidence="2">
    <location>
        <begin position="24"/>
        <end position="386"/>
    </location>
</feature>
<evidence type="ECO:0000256" key="2">
    <source>
        <dbReference type="SAM" id="SignalP"/>
    </source>
</evidence>
<evidence type="ECO:0000256" key="1">
    <source>
        <dbReference type="SAM" id="MobiDB-lite"/>
    </source>
</evidence>
<dbReference type="SMART" id="SM00637">
    <property type="entry name" value="CBD_II"/>
    <property type="match status" value="1"/>
</dbReference>
<dbReference type="Proteomes" id="UP000601223">
    <property type="component" value="Unassembled WGS sequence"/>
</dbReference>
<feature type="region of interest" description="Disordered" evidence="1">
    <location>
        <begin position="237"/>
        <end position="286"/>
    </location>
</feature>
<feature type="signal peptide" evidence="2">
    <location>
        <begin position="1"/>
        <end position="23"/>
    </location>
</feature>
<dbReference type="InterPro" id="IPR008965">
    <property type="entry name" value="CBM2/CBM3_carb-bd_dom_sf"/>
</dbReference>
<dbReference type="EMBL" id="BONF01000059">
    <property type="protein sequence ID" value="GIF86096.1"/>
    <property type="molecule type" value="Genomic_DNA"/>
</dbReference>
<dbReference type="InterPro" id="IPR013830">
    <property type="entry name" value="SGNH_hydro"/>
</dbReference>
<accession>A0A8J3NNA3</accession>
<dbReference type="AlphaFoldDB" id="A0A8J3NNA3"/>
<dbReference type="CDD" id="cd01833">
    <property type="entry name" value="XynB_like"/>
    <property type="match status" value="1"/>
</dbReference>
<dbReference type="GO" id="GO:0005975">
    <property type="term" value="P:carbohydrate metabolic process"/>
    <property type="evidence" value="ECO:0007669"/>
    <property type="project" value="InterPro"/>
</dbReference>
<dbReference type="SUPFAM" id="SSF49384">
    <property type="entry name" value="Carbohydrate-binding domain"/>
    <property type="match status" value="1"/>
</dbReference>
<dbReference type="InterPro" id="IPR006311">
    <property type="entry name" value="TAT_signal"/>
</dbReference>
<protein>
    <recommendedName>
        <fullName evidence="3">CBM2 domain-containing protein</fullName>
    </recommendedName>
</protein>
<comment type="caution">
    <text evidence="4">The sequence shown here is derived from an EMBL/GenBank/DDBJ whole genome shotgun (WGS) entry which is preliminary data.</text>
</comment>
<dbReference type="PANTHER" id="PTHR30383:SF2">
    <property type="entry name" value="CELLULOSE-BINDING PROTEIN"/>
    <property type="match status" value="1"/>
</dbReference>
<evidence type="ECO:0000313" key="5">
    <source>
        <dbReference type="Proteomes" id="UP000601223"/>
    </source>
</evidence>
<evidence type="ECO:0000259" key="3">
    <source>
        <dbReference type="PROSITE" id="PS51173"/>
    </source>
</evidence>
<dbReference type="InterPro" id="IPR051532">
    <property type="entry name" value="Ester_Hydrolysis_Enzymes"/>
</dbReference>
<dbReference type="Pfam" id="PF00553">
    <property type="entry name" value="CBM_2"/>
    <property type="match status" value="1"/>
</dbReference>
<reference evidence="4 5" key="1">
    <citation type="submission" date="2021-01" db="EMBL/GenBank/DDBJ databases">
        <title>Whole genome shotgun sequence of Catellatospora bangladeshensis NBRC 107357.</title>
        <authorList>
            <person name="Komaki H."/>
            <person name="Tamura T."/>
        </authorList>
    </citation>
    <scope>NUCLEOTIDE SEQUENCE [LARGE SCALE GENOMIC DNA]</scope>
    <source>
        <strain evidence="4 5">NBRC 107357</strain>
    </source>
</reference>